<dbReference type="RefSeq" id="XP_024346018.1">
    <property type="nucleotide sequence ID" value="XM_024499578.1"/>
</dbReference>
<dbReference type="KEGG" id="egl:EGR_10329"/>
<evidence type="ECO:0000313" key="1">
    <source>
        <dbReference type="EMBL" id="EUB54822.1"/>
    </source>
</evidence>
<keyword evidence="2" id="KW-1185">Reference proteome</keyword>
<dbReference type="AlphaFoldDB" id="W6U8L9"/>
<comment type="caution">
    <text evidence="1">The sequence shown here is derived from an EMBL/GenBank/DDBJ whole genome shotgun (WGS) entry which is preliminary data.</text>
</comment>
<name>W6U8L9_ECHGR</name>
<evidence type="ECO:0000313" key="2">
    <source>
        <dbReference type="Proteomes" id="UP000019149"/>
    </source>
</evidence>
<sequence>MFGQAKAVKSPCLLFLRPELLPPPPPVWFSHLDILRTHICFSHLLLLLLHHSSPALFW</sequence>
<proteinExistence type="predicted"/>
<gene>
    <name evidence="1" type="ORF">EGR_10329</name>
</gene>
<reference evidence="1 2" key="1">
    <citation type="journal article" date="2013" name="Nat. Genet.">
        <title>The genome of the hydatid tapeworm Echinococcus granulosus.</title>
        <authorList>
            <person name="Zheng H."/>
            <person name="Zhang W."/>
            <person name="Zhang L."/>
            <person name="Zhang Z."/>
            <person name="Li J."/>
            <person name="Lu G."/>
            <person name="Zhu Y."/>
            <person name="Wang Y."/>
            <person name="Huang Y."/>
            <person name="Liu J."/>
            <person name="Kang H."/>
            <person name="Chen J."/>
            <person name="Wang L."/>
            <person name="Chen A."/>
            <person name="Yu S."/>
            <person name="Gao Z."/>
            <person name="Jin L."/>
            <person name="Gu W."/>
            <person name="Wang Z."/>
            <person name="Zhao L."/>
            <person name="Shi B."/>
            <person name="Wen H."/>
            <person name="Lin R."/>
            <person name="Jones M.K."/>
            <person name="Brejova B."/>
            <person name="Vinar T."/>
            <person name="Zhao G."/>
            <person name="McManus D.P."/>
            <person name="Chen Z."/>
            <person name="Zhou Y."/>
            <person name="Wang S."/>
        </authorList>
    </citation>
    <scope>NUCLEOTIDE SEQUENCE [LARGE SCALE GENOMIC DNA]</scope>
</reference>
<dbReference type="GeneID" id="36346044"/>
<accession>W6U8L9</accession>
<dbReference type="EMBL" id="APAU02000209">
    <property type="protein sequence ID" value="EUB54822.1"/>
    <property type="molecule type" value="Genomic_DNA"/>
</dbReference>
<dbReference type="Proteomes" id="UP000019149">
    <property type="component" value="Unassembled WGS sequence"/>
</dbReference>
<organism evidence="1 2">
    <name type="scientific">Echinococcus granulosus</name>
    <name type="common">Hydatid tapeworm</name>
    <dbReference type="NCBI Taxonomy" id="6210"/>
    <lineage>
        <taxon>Eukaryota</taxon>
        <taxon>Metazoa</taxon>
        <taxon>Spiralia</taxon>
        <taxon>Lophotrochozoa</taxon>
        <taxon>Platyhelminthes</taxon>
        <taxon>Cestoda</taxon>
        <taxon>Eucestoda</taxon>
        <taxon>Cyclophyllidea</taxon>
        <taxon>Taeniidae</taxon>
        <taxon>Echinococcus</taxon>
        <taxon>Echinococcus granulosus group</taxon>
    </lineage>
</organism>
<protein>
    <submittedName>
        <fullName evidence="1">Uncharacterized protein</fullName>
    </submittedName>
</protein>
<dbReference type="CTD" id="36346044"/>